<dbReference type="Pfam" id="PF01118">
    <property type="entry name" value="Semialdhyde_dh"/>
    <property type="match status" value="1"/>
</dbReference>
<comment type="subcellular location">
    <subcellularLocation>
        <location evidence="5">Cytoplasm</location>
    </subcellularLocation>
</comment>
<dbReference type="Pfam" id="PF22698">
    <property type="entry name" value="Semialdhyde_dhC_1"/>
    <property type="match status" value="1"/>
</dbReference>
<gene>
    <name evidence="5 8" type="primary">argC</name>
    <name evidence="8" type="ORF">K7C98_14270</name>
</gene>
<dbReference type="InterPro" id="IPR000534">
    <property type="entry name" value="Semialdehyde_DH_NAD-bd"/>
</dbReference>
<evidence type="ECO:0000256" key="4">
    <source>
        <dbReference type="ARBA" id="ARBA00023002"/>
    </source>
</evidence>
<keyword evidence="2 5" id="KW-0028">Amino-acid biosynthesis</keyword>
<comment type="pathway">
    <text evidence="5">Amino-acid biosynthesis; L-arginine biosynthesis; N(2)-acetyl-L-ornithine from L-glutamate: step 3/4.</text>
</comment>
<dbReference type="GO" id="GO:0003942">
    <property type="term" value="F:N-acetyl-gamma-glutamyl-phosphate reductase activity"/>
    <property type="evidence" value="ECO:0007669"/>
    <property type="project" value="UniProtKB-EC"/>
</dbReference>
<dbReference type="EC" id="1.2.1.38" evidence="5"/>
<dbReference type="InterPro" id="IPR058924">
    <property type="entry name" value="AGPR_dimerisation_dom"/>
</dbReference>
<evidence type="ECO:0000256" key="5">
    <source>
        <dbReference type="HAMAP-Rule" id="MF_00150"/>
    </source>
</evidence>
<dbReference type="InterPro" id="IPR000706">
    <property type="entry name" value="AGPR_type-1"/>
</dbReference>
<evidence type="ECO:0000256" key="1">
    <source>
        <dbReference type="ARBA" id="ARBA00022571"/>
    </source>
</evidence>
<comment type="similarity">
    <text evidence="5">Belongs to the NAGSA dehydrogenase family. Type 1 subfamily.</text>
</comment>
<evidence type="ECO:0000256" key="6">
    <source>
        <dbReference type="PROSITE-ProRule" id="PRU10010"/>
    </source>
</evidence>
<comment type="caution">
    <text evidence="8">The sequence shown here is derived from an EMBL/GenBank/DDBJ whole genome shotgun (WGS) entry which is preliminary data.</text>
</comment>
<dbReference type="EMBL" id="JAIRAU010000015">
    <property type="protein sequence ID" value="MBZ5710423.1"/>
    <property type="molecule type" value="Genomic_DNA"/>
</dbReference>
<dbReference type="PANTHER" id="PTHR32338:SF10">
    <property type="entry name" value="N-ACETYL-GAMMA-GLUTAMYL-PHOSPHATE REDUCTASE, CHLOROPLASTIC-RELATED"/>
    <property type="match status" value="1"/>
</dbReference>
<reference evidence="8" key="1">
    <citation type="submission" date="2021-08" db="EMBL/GenBank/DDBJ databases">
        <authorList>
            <person name="Stevens D.C."/>
        </authorList>
    </citation>
    <scope>NUCLEOTIDE SEQUENCE</scope>
    <source>
        <strain evidence="8">DSM 53165</strain>
    </source>
</reference>
<dbReference type="Gene3D" id="3.30.360.10">
    <property type="entry name" value="Dihydrodipicolinate Reductase, domain 2"/>
    <property type="match status" value="1"/>
</dbReference>
<evidence type="ECO:0000256" key="3">
    <source>
        <dbReference type="ARBA" id="ARBA00022857"/>
    </source>
</evidence>
<dbReference type="RefSeq" id="WP_224192191.1">
    <property type="nucleotide sequence ID" value="NZ_JAIRAU010000015.1"/>
</dbReference>
<name>A0ABS7TQB6_9BACT</name>
<sequence length="319" mass="33654">MTYTLGLVGARGHAGGELARLLAGHPGLRLARAASRQGVGEPLRAHLAHAPADIVLEDMSPETIAAWPVDAVVLALPNGLAAGYAGALAARPRAPVLVDLSADFRFDPAWVYGLPERHREQLRGARRIANPGCYATGIQLGVAPLLGLLAGPPQAFGVSGYSGAGTTPSPRNDPERLRDNLMPYALTGHLHEREASHHLGHPVRFVPHVAPFFRGITLTITLPLAQPEGSAALLARYRDAYADEPLVRVVADVPEVRAAADRHDVTIGGFQVDDRHAVVVVTLDNLLKGAASQAVQNLNLALGLPERHGLPHDPPLAAA</sequence>
<dbReference type="SUPFAM" id="SSF51735">
    <property type="entry name" value="NAD(P)-binding Rossmann-fold domains"/>
    <property type="match status" value="1"/>
</dbReference>
<keyword evidence="5" id="KW-0963">Cytoplasm</keyword>
<keyword evidence="1 5" id="KW-0055">Arginine biosynthesis</keyword>
<comment type="function">
    <text evidence="5">Catalyzes the NADPH-dependent reduction of N-acetyl-5-glutamyl phosphate to yield N-acetyl-L-glutamate 5-semialdehyde.</text>
</comment>
<dbReference type="CDD" id="cd23936">
    <property type="entry name" value="AGPR_C_ARG5_6_like"/>
    <property type="match status" value="1"/>
</dbReference>
<evidence type="ECO:0000313" key="9">
    <source>
        <dbReference type="Proteomes" id="UP001139031"/>
    </source>
</evidence>
<evidence type="ECO:0000256" key="2">
    <source>
        <dbReference type="ARBA" id="ARBA00022605"/>
    </source>
</evidence>
<organism evidence="8 9">
    <name type="scientific">Nannocystis pusilla</name>
    <dbReference type="NCBI Taxonomy" id="889268"/>
    <lineage>
        <taxon>Bacteria</taxon>
        <taxon>Pseudomonadati</taxon>
        <taxon>Myxococcota</taxon>
        <taxon>Polyangia</taxon>
        <taxon>Nannocystales</taxon>
        <taxon>Nannocystaceae</taxon>
        <taxon>Nannocystis</taxon>
    </lineage>
</organism>
<keyword evidence="4 5" id="KW-0560">Oxidoreductase</keyword>
<dbReference type="SUPFAM" id="SSF55347">
    <property type="entry name" value="Glyceraldehyde-3-phosphate dehydrogenase-like, C-terminal domain"/>
    <property type="match status" value="1"/>
</dbReference>
<dbReference type="SMART" id="SM00859">
    <property type="entry name" value="Semialdhyde_dh"/>
    <property type="match status" value="1"/>
</dbReference>
<evidence type="ECO:0000259" key="7">
    <source>
        <dbReference type="SMART" id="SM00859"/>
    </source>
</evidence>
<protein>
    <recommendedName>
        <fullName evidence="5">N-acetyl-gamma-glutamyl-phosphate reductase</fullName>
        <shortName evidence="5">AGPR</shortName>
        <ecNumber evidence="5">1.2.1.38</ecNumber>
    </recommendedName>
    <alternativeName>
        <fullName evidence="5">N-acetyl-glutamate semialdehyde dehydrogenase</fullName>
        <shortName evidence="5">NAGSA dehydrogenase</shortName>
    </alternativeName>
</protein>
<dbReference type="HAMAP" id="MF_00150">
    <property type="entry name" value="ArgC_type1"/>
    <property type="match status" value="1"/>
</dbReference>
<comment type="catalytic activity">
    <reaction evidence="5">
        <text>N-acetyl-L-glutamate 5-semialdehyde + phosphate + NADP(+) = N-acetyl-L-glutamyl 5-phosphate + NADPH + H(+)</text>
        <dbReference type="Rhea" id="RHEA:21588"/>
        <dbReference type="ChEBI" id="CHEBI:15378"/>
        <dbReference type="ChEBI" id="CHEBI:29123"/>
        <dbReference type="ChEBI" id="CHEBI:43474"/>
        <dbReference type="ChEBI" id="CHEBI:57783"/>
        <dbReference type="ChEBI" id="CHEBI:57936"/>
        <dbReference type="ChEBI" id="CHEBI:58349"/>
        <dbReference type="EC" id="1.2.1.38"/>
    </reaction>
</comment>
<dbReference type="NCBIfam" id="TIGR01850">
    <property type="entry name" value="argC"/>
    <property type="match status" value="1"/>
</dbReference>
<dbReference type="Proteomes" id="UP001139031">
    <property type="component" value="Unassembled WGS sequence"/>
</dbReference>
<dbReference type="PROSITE" id="PS01224">
    <property type="entry name" value="ARGC"/>
    <property type="match status" value="1"/>
</dbReference>
<keyword evidence="3 5" id="KW-0521">NADP</keyword>
<proteinExistence type="inferred from homology"/>
<accession>A0ABS7TQB6</accession>
<evidence type="ECO:0000313" key="8">
    <source>
        <dbReference type="EMBL" id="MBZ5710423.1"/>
    </source>
</evidence>
<dbReference type="PANTHER" id="PTHR32338">
    <property type="entry name" value="N-ACETYL-GAMMA-GLUTAMYL-PHOSPHATE REDUCTASE, CHLOROPLASTIC-RELATED-RELATED"/>
    <property type="match status" value="1"/>
</dbReference>
<dbReference type="InterPro" id="IPR050085">
    <property type="entry name" value="AGPR"/>
</dbReference>
<feature type="active site" evidence="5 6">
    <location>
        <position position="133"/>
    </location>
</feature>
<dbReference type="Gene3D" id="3.40.50.720">
    <property type="entry name" value="NAD(P)-binding Rossmann-like Domain"/>
    <property type="match status" value="1"/>
</dbReference>
<dbReference type="InterPro" id="IPR023013">
    <property type="entry name" value="AGPR_AS"/>
</dbReference>
<feature type="domain" description="Semialdehyde dehydrogenase NAD-binding" evidence="7">
    <location>
        <begin position="4"/>
        <end position="125"/>
    </location>
</feature>
<dbReference type="InterPro" id="IPR036291">
    <property type="entry name" value="NAD(P)-bd_dom_sf"/>
</dbReference>
<dbReference type="CDD" id="cd24149">
    <property type="entry name" value="AGPR_N_ARG5_6_like"/>
    <property type="match status" value="1"/>
</dbReference>
<keyword evidence="9" id="KW-1185">Reference proteome</keyword>